<organism evidence="1 2">
    <name type="scientific">Dysgonomonas capnocytophagoides</name>
    <dbReference type="NCBI Taxonomy" id="45254"/>
    <lineage>
        <taxon>Bacteria</taxon>
        <taxon>Pseudomonadati</taxon>
        <taxon>Bacteroidota</taxon>
        <taxon>Bacteroidia</taxon>
        <taxon>Bacteroidales</taxon>
        <taxon>Dysgonomonadaceae</taxon>
        <taxon>Dysgonomonas</taxon>
    </lineage>
</organism>
<evidence type="ECO:0000313" key="2">
    <source>
        <dbReference type="Proteomes" id="UP000297861"/>
    </source>
</evidence>
<dbReference type="AlphaFoldDB" id="A0A4Y8L3L2"/>
<proteinExistence type="predicted"/>
<dbReference type="SUPFAM" id="SSF53756">
    <property type="entry name" value="UDP-Glycosyltransferase/glycogen phosphorylase"/>
    <property type="match status" value="1"/>
</dbReference>
<dbReference type="Gene3D" id="3.40.50.12580">
    <property type="match status" value="1"/>
</dbReference>
<name>A0A4Y8L3L2_9BACT</name>
<dbReference type="InterPro" id="IPR007554">
    <property type="entry name" value="Glycerophosphate_synth"/>
</dbReference>
<dbReference type="InterPro" id="IPR043148">
    <property type="entry name" value="TagF_C"/>
</dbReference>
<keyword evidence="1" id="KW-0808">Transferase</keyword>
<reference evidence="1 2" key="1">
    <citation type="submission" date="2019-03" db="EMBL/GenBank/DDBJ databases">
        <title>San Antonio Military Medical Center submission to MRSN (WRAIR), pending publication.</title>
        <authorList>
            <person name="Blyth D.M."/>
            <person name="Mccarthy S.L."/>
            <person name="Schall S.E."/>
            <person name="Stam J.A."/>
            <person name="Ong A.C."/>
            <person name="Mcgann P.T."/>
        </authorList>
    </citation>
    <scope>NUCLEOTIDE SEQUENCE [LARGE SCALE GENOMIC DNA]</scope>
    <source>
        <strain evidence="1 2">MRSN571793</strain>
    </source>
</reference>
<gene>
    <name evidence="1" type="ORF">E2605_06260</name>
</gene>
<comment type="caution">
    <text evidence="1">The sequence shown here is derived from an EMBL/GenBank/DDBJ whole genome shotgun (WGS) entry which is preliminary data.</text>
</comment>
<dbReference type="Pfam" id="PF04464">
    <property type="entry name" value="Glyphos_transf"/>
    <property type="match status" value="1"/>
</dbReference>
<dbReference type="GO" id="GO:0016020">
    <property type="term" value="C:membrane"/>
    <property type="evidence" value="ECO:0007669"/>
    <property type="project" value="InterPro"/>
</dbReference>
<protein>
    <submittedName>
        <fullName evidence="1">CDP-glycerol--poly(Glycerophosphate) glycerophosphotransferase</fullName>
    </submittedName>
</protein>
<dbReference type="STRING" id="1121485.GCA_000426485_01159"/>
<dbReference type="GO" id="GO:0047355">
    <property type="term" value="F:CDP-glycerol glycerophosphotransferase activity"/>
    <property type="evidence" value="ECO:0007669"/>
    <property type="project" value="InterPro"/>
</dbReference>
<keyword evidence="2" id="KW-1185">Reference proteome</keyword>
<dbReference type="Proteomes" id="UP000297861">
    <property type="component" value="Unassembled WGS sequence"/>
</dbReference>
<accession>A0A4Y8L3L2</accession>
<evidence type="ECO:0000313" key="1">
    <source>
        <dbReference type="EMBL" id="TFD97269.1"/>
    </source>
</evidence>
<dbReference type="EMBL" id="SOML01000003">
    <property type="protein sequence ID" value="TFD97269.1"/>
    <property type="molecule type" value="Genomic_DNA"/>
</dbReference>
<sequence>MYLVLRLCHLLECCKMKKYVLFVSLSYSYSILRPIQTEIRKRGGDVAWFIEKECPIYLAEDEKLLKTIYDVIEYNPIAVFAPGNYIYDFFPGIKVEVFHGLFYKRSNYGDHYRIRGLFDLYCVTSSLFMPEFKRLEQRYGYFKAVETGWSKFDAYTKAETAISRDSVPTIIYAPTFTKGLTSTEHLFSEIERLIQTRNWNWIFSFHPKIDSQTIEKYRELARKYDHVEYSDKEEKLSLYQTSDIMISDTSSVIYEFLWFDKPVVTFRNTFPEDHLINVLDSGSLELAIEKGLSYPNELLKNIKNKMDLVHPFRDGHASARILNAVDDFIENHQGKIKKKPFNLFRKLKMRFKAGYFPFGSKR</sequence>
<dbReference type="OrthoDB" id="1522454at2"/>